<feature type="region of interest" description="Disordered" evidence="6">
    <location>
        <begin position="1109"/>
        <end position="1145"/>
    </location>
</feature>
<dbReference type="PANTHER" id="PTHR21567">
    <property type="entry name" value="CLASP"/>
    <property type="match status" value="1"/>
</dbReference>
<dbReference type="InterPro" id="IPR011989">
    <property type="entry name" value="ARM-like"/>
</dbReference>
<comment type="caution">
    <text evidence="8">The sequence shown here is derived from an EMBL/GenBank/DDBJ whole genome shotgun (WGS) entry which is preliminary data.</text>
</comment>
<evidence type="ECO:0000256" key="5">
    <source>
        <dbReference type="ARBA" id="ARBA00022776"/>
    </source>
</evidence>
<feature type="region of interest" description="Disordered" evidence="6">
    <location>
        <begin position="712"/>
        <end position="746"/>
    </location>
</feature>
<evidence type="ECO:0000259" key="7">
    <source>
        <dbReference type="SMART" id="SM01349"/>
    </source>
</evidence>
<dbReference type="GO" id="GO:0051301">
    <property type="term" value="P:cell division"/>
    <property type="evidence" value="ECO:0007669"/>
    <property type="project" value="UniProtKB-KW"/>
</dbReference>
<dbReference type="InterPro" id="IPR016024">
    <property type="entry name" value="ARM-type_fold"/>
</dbReference>
<keyword evidence="5" id="KW-0131">Cell cycle</keyword>
<keyword evidence="4" id="KW-0493">Microtubule</keyword>
<comment type="similarity">
    <text evidence="2">Belongs to the CLASP family.</text>
</comment>
<proteinExistence type="inferred from homology"/>
<evidence type="ECO:0000313" key="9">
    <source>
        <dbReference type="Proteomes" id="UP000318582"/>
    </source>
</evidence>
<evidence type="ECO:0000256" key="3">
    <source>
        <dbReference type="ARBA" id="ARBA00022618"/>
    </source>
</evidence>
<evidence type="ECO:0000256" key="2">
    <source>
        <dbReference type="ARBA" id="ARBA00009549"/>
    </source>
</evidence>
<dbReference type="Gene3D" id="1.25.10.10">
    <property type="entry name" value="Leucine-rich Repeat Variant"/>
    <property type="match status" value="3"/>
</dbReference>
<evidence type="ECO:0000313" key="8">
    <source>
        <dbReference type="EMBL" id="TPX54748.1"/>
    </source>
</evidence>
<sequence length="1145" mass="125480">MDNNELGVSLGSENTISRLSALESLRAELKTSGVSRWQDHTVAGDLLSGVAWTLCDRDQKVAFESFQFLLEFLPICLGSCEDVVEVAIIPVVIANLGDTKLQIRRQALRVLDVYLQHASGVDSFLESLVHYGLESEDWRARKESAAAIPTLLTKNMLGVKWLPLVSALILRLQDISDVVIKASLAALRHICASHGEDSLAKIVNMLPGLSRQIFKKFETRILNGKTLDQLTSGNIANLGMHAQRQRYIVAETKPDETPTPSQPTVLPSPPCSAKTTMNITSSQEVNKEAAATDVTFGVIPTILVNELRIKTDWRRRSMAADSLLRYITSMEKTEPLIPHLKDLIEFMRTLLEDVHFRIAMTALQAFGELVSKLGPHMQPVLVLTTSCLVEKLGDNKLALRQAVAKVLLRLMGAVNPESVLLLCLEHVGTENPKIREEVVNLVANAILVFPDAGWNYLVLVTNLIDRLDDNKPRVKCVTIEVFAVMAAMIEPTPILNFVRDLGVNEETIQLLEFRFMDPSLPQLNSDQLIEHIVSRSNMTTPLPLSATPTRERAASALGRTNSRVVSRSAPVLPQPFLAQPDPGSSETVLRTNVRALDRALSASSQSELIDDGAGPRGATAKGPQMPWERPRSNAANRFSYHGDMQRAIDESMSTVRRVRSFSDSQEPSNADTGVGNTRGFGTLGLHLTTEPHLDARDPILTNPHMIVEGHSSANGHHPSQWEHGRDVNSNADRYPASSKPNIGRPELASSSRYSLEEIPADVVSKDQFPARRTRFRGSMVPGPTAMDGEEPVIRRSRDADKRRTSTNGIPPAAELPLHDSGIAVDNGLTARRADLFSGRPAVSSFDTVDRPSLHRATTSPRKKLSAPQKGESPASAPPGTVTKRGLASLEATYNLALQQLRGNPDWNVKVEALETVKTVLDECPTIVTADLHDLILAVVATVHNLRSSVSKHAITILHTMYSKLGKTMEADLDLTVGSLMKKVGEGTGFILEEVDKALLAMTNAVSPTRGVAALLLSAEHKNPVVRMRVACLCCKVVTDMSQSQAARYVHSYGDAGKLFTALVQFLREGMAETRNAAKRIIIYLSEMPDFNRALEKVLAMKQANEIREALKSSSRSPSVPSVPVRSPSKRTIIKPRDVREAPKYV</sequence>
<keyword evidence="3" id="KW-0132">Cell division</keyword>
<feature type="compositionally biased region" description="Basic and acidic residues" evidence="6">
    <location>
        <begin position="1134"/>
        <end position="1145"/>
    </location>
</feature>
<feature type="compositionally biased region" description="Basic and acidic residues" evidence="6">
    <location>
        <begin position="791"/>
        <end position="803"/>
    </location>
</feature>
<comment type="subcellular location">
    <subcellularLocation>
        <location evidence="1">Cytoplasm</location>
        <location evidence="1">Cytoskeleton</location>
        <location evidence="1">Spindle</location>
    </subcellularLocation>
</comment>
<evidence type="ECO:0000256" key="1">
    <source>
        <dbReference type="ARBA" id="ARBA00004186"/>
    </source>
</evidence>
<dbReference type="SUPFAM" id="SSF48371">
    <property type="entry name" value="ARM repeat"/>
    <property type="match status" value="2"/>
</dbReference>
<dbReference type="GO" id="GO:0005819">
    <property type="term" value="C:spindle"/>
    <property type="evidence" value="ECO:0007669"/>
    <property type="project" value="UniProtKB-SubCell"/>
</dbReference>
<evidence type="ECO:0000256" key="6">
    <source>
        <dbReference type="SAM" id="MobiDB-lite"/>
    </source>
</evidence>
<dbReference type="GO" id="GO:0008017">
    <property type="term" value="F:microtubule binding"/>
    <property type="evidence" value="ECO:0007669"/>
    <property type="project" value="TreeGrafter"/>
</dbReference>
<feature type="compositionally biased region" description="Low complexity" evidence="6">
    <location>
        <begin position="1112"/>
        <end position="1126"/>
    </location>
</feature>
<keyword evidence="5" id="KW-0498">Mitosis</keyword>
<accession>A0A507DUW7</accession>
<feature type="region of interest" description="Disordered" evidence="6">
    <location>
        <begin position="602"/>
        <end position="631"/>
    </location>
</feature>
<protein>
    <recommendedName>
        <fullName evidence="7">TOG domain-containing protein</fullName>
    </recommendedName>
</protein>
<keyword evidence="9" id="KW-1185">Reference proteome</keyword>
<feature type="region of interest" description="Disordered" evidence="6">
    <location>
        <begin position="844"/>
        <end position="882"/>
    </location>
</feature>
<dbReference type="GO" id="GO:0000226">
    <property type="term" value="P:microtubule cytoskeleton organization"/>
    <property type="evidence" value="ECO:0007669"/>
    <property type="project" value="TreeGrafter"/>
</dbReference>
<evidence type="ECO:0000256" key="4">
    <source>
        <dbReference type="ARBA" id="ARBA00022701"/>
    </source>
</evidence>
<dbReference type="GO" id="GO:0005881">
    <property type="term" value="C:cytoplasmic microtubule"/>
    <property type="evidence" value="ECO:0007669"/>
    <property type="project" value="TreeGrafter"/>
</dbReference>
<dbReference type="PANTHER" id="PTHR21567:SF87">
    <property type="entry name" value="CRESCERIN-LIKE PROTEIN CHE-12"/>
    <property type="match status" value="1"/>
</dbReference>
<reference evidence="8 9" key="1">
    <citation type="journal article" date="2019" name="Sci. Rep.">
        <title>Comparative genomics of chytrid fungi reveal insights into the obligate biotrophic and pathogenic lifestyle of Synchytrium endobioticum.</title>
        <authorList>
            <person name="van de Vossenberg B.T.L.H."/>
            <person name="Warris S."/>
            <person name="Nguyen H.D.T."/>
            <person name="van Gent-Pelzer M.P.E."/>
            <person name="Joly D.L."/>
            <person name="van de Geest H.C."/>
            <person name="Bonants P.J.M."/>
            <person name="Smith D.S."/>
            <person name="Levesque C.A."/>
            <person name="van der Lee T.A.J."/>
        </authorList>
    </citation>
    <scope>NUCLEOTIDE SEQUENCE [LARGE SCALE GENOMIC DNA]</scope>
    <source>
        <strain evidence="8 9">CBS 809.83</strain>
    </source>
</reference>
<dbReference type="InterPro" id="IPR024395">
    <property type="entry name" value="CLASP_N_dom"/>
</dbReference>
<feature type="domain" description="TOG" evidence="7">
    <location>
        <begin position="885"/>
        <end position="1119"/>
    </location>
</feature>
<dbReference type="InterPro" id="IPR034085">
    <property type="entry name" value="TOG"/>
</dbReference>
<dbReference type="AlphaFoldDB" id="A0A507DUW7"/>
<dbReference type="SMART" id="SM01349">
    <property type="entry name" value="TOG"/>
    <property type="match status" value="2"/>
</dbReference>
<feature type="domain" description="TOG" evidence="7">
    <location>
        <begin position="283"/>
        <end position="522"/>
    </location>
</feature>
<dbReference type="Proteomes" id="UP000318582">
    <property type="component" value="Unassembled WGS sequence"/>
</dbReference>
<dbReference type="Pfam" id="PF12348">
    <property type="entry name" value="CLASP_N"/>
    <property type="match status" value="1"/>
</dbReference>
<gene>
    <name evidence="8" type="ORF">PhCBS80983_g05784</name>
</gene>
<feature type="region of interest" description="Disordered" evidence="6">
    <location>
        <begin position="773"/>
        <end position="819"/>
    </location>
</feature>
<organism evidence="8 9">
    <name type="scientific">Powellomyces hirtus</name>
    <dbReference type="NCBI Taxonomy" id="109895"/>
    <lineage>
        <taxon>Eukaryota</taxon>
        <taxon>Fungi</taxon>
        <taxon>Fungi incertae sedis</taxon>
        <taxon>Chytridiomycota</taxon>
        <taxon>Chytridiomycota incertae sedis</taxon>
        <taxon>Chytridiomycetes</taxon>
        <taxon>Spizellomycetales</taxon>
        <taxon>Powellomycetaceae</taxon>
        <taxon>Powellomyces</taxon>
    </lineage>
</organism>
<dbReference type="EMBL" id="QEAQ01000141">
    <property type="protein sequence ID" value="TPX54748.1"/>
    <property type="molecule type" value="Genomic_DNA"/>
</dbReference>
<name>A0A507DUW7_9FUNG</name>